<evidence type="ECO:0000313" key="3">
    <source>
        <dbReference type="EMBL" id="KAA0196347.1"/>
    </source>
</evidence>
<name>A0A8E0S184_9TREM</name>
<evidence type="ECO:0000259" key="2">
    <source>
        <dbReference type="Pfam" id="PF13679"/>
    </source>
</evidence>
<dbReference type="InterPro" id="IPR052220">
    <property type="entry name" value="METTL25"/>
</dbReference>
<dbReference type="OrthoDB" id="5875367at2759"/>
<accession>A0A8E0S184</accession>
<dbReference type="AlphaFoldDB" id="A0A8E0S184"/>
<dbReference type="SUPFAM" id="SSF53335">
    <property type="entry name" value="S-adenosyl-L-methionine-dependent methyltransferases"/>
    <property type="match status" value="1"/>
</dbReference>
<comment type="caution">
    <text evidence="3">The sequence shown here is derived from an EMBL/GenBank/DDBJ whole genome shotgun (WGS) entry which is preliminary data.</text>
</comment>
<dbReference type="InterPro" id="IPR025714">
    <property type="entry name" value="Methyltranfer_dom"/>
</dbReference>
<evidence type="ECO:0000313" key="4">
    <source>
        <dbReference type="Proteomes" id="UP000728185"/>
    </source>
</evidence>
<proteinExistence type="predicted"/>
<organism evidence="3 4">
    <name type="scientific">Fasciolopsis buskii</name>
    <dbReference type="NCBI Taxonomy" id="27845"/>
    <lineage>
        <taxon>Eukaryota</taxon>
        <taxon>Metazoa</taxon>
        <taxon>Spiralia</taxon>
        <taxon>Lophotrochozoa</taxon>
        <taxon>Platyhelminthes</taxon>
        <taxon>Trematoda</taxon>
        <taxon>Digenea</taxon>
        <taxon>Plagiorchiida</taxon>
        <taxon>Echinostomata</taxon>
        <taxon>Echinostomatoidea</taxon>
        <taxon>Fasciolidae</taxon>
        <taxon>Fasciolopsis</taxon>
    </lineage>
</organism>
<protein>
    <recommendedName>
        <fullName evidence="2">Methyltransferase domain-containing protein</fullName>
    </recommendedName>
</protein>
<dbReference type="PANTHER" id="PTHR12496:SF2">
    <property type="entry name" value="METHYLTRANSFERASE-LIKE PROTEIN 25B"/>
    <property type="match status" value="1"/>
</dbReference>
<gene>
    <name evidence="3" type="ORF">FBUS_09055</name>
</gene>
<sequence>MAENGKNLSILIHRAVFLIQHFRPLLESYVTVSVVYAYEMKDYSVLLLDYWDNEKVAKHRPTRPLPLSLLAYRTTCLAAQLNVCAFTDPSLLDTVNWQNNPILFSNSTRLTSLLKPLTKLQGHWDPTVCKNEKHQKQFCRHLTPKKRHEIDKHSSVIYTLTQAMKDENNTVPLVVDIGSGQGHLSRKLSLYHGLRVLNLEVDETHVRKASRFDKQTESYLRKKLQTSQFPIDPSKPEEVLRSPVSLSIRVTESTSGSELSNLISDSEAHGLLPDRTAVGQRPRVLLNGLHACGDLSTTILRLFSEMDCACCVITVGCCYMKATATEHSNEVGSLRGTRLRPQPSQQLWHPQSRHLRRCCPGVSERVTR</sequence>
<dbReference type="PANTHER" id="PTHR12496">
    <property type="entry name" value="CGI-41 METHYLTRANSFERASE"/>
    <property type="match status" value="1"/>
</dbReference>
<feature type="domain" description="Methyltransferase" evidence="2">
    <location>
        <begin position="145"/>
        <end position="321"/>
    </location>
</feature>
<evidence type="ECO:0000256" key="1">
    <source>
        <dbReference type="SAM" id="MobiDB-lite"/>
    </source>
</evidence>
<dbReference type="Pfam" id="PF13679">
    <property type="entry name" value="Methyltransf_32"/>
    <property type="match status" value="1"/>
</dbReference>
<dbReference type="EMBL" id="LUCM01003093">
    <property type="protein sequence ID" value="KAA0196347.1"/>
    <property type="molecule type" value="Genomic_DNA"/>
</dbReference>
<reference evidence="3" key="1">
    <citation type="submission" date="2019-05" db="EMBL/GenBank/DDBJ databases">
        <title>Annotation for the trematode Fasciolopsis buski.</title>
        <authorList>
            <person name="Choi Y.-J."/>
        </authorList>
    </citation>
    <scope>NUCLEOTIDE SEQUENCE</scope>
    <source>
        <strain evidence="3">HT</strain>
        <tissue evidence="3">Whole worm</tissue>
    </source>
</reference>
<dbReference type="InterPro" id="IPR029063">
    <property type="entry name" value="SAM-dependent_MTases_sf"/>
</dbReference>
<keyword evidence="4" id="KW-1185">Reference proteome</keyword>
<dbReference type="Proteomes" id="UP000728185">
    <property type="component" value="Unassembled WGS sequence"/>
</dbReference>
<feature type="region of interest" description="Disordered" evidence="1">
    <location>
        <begin position="329"/>
        <end position="353"/>
    </location>
</feature>